<evidence type="ECO:0000313" key="3">
    <source>
        <dbReference type="Proteomes" id="UP000237000"/>
    </source>
</evidence>
<organism evidence="2 3">
    <name type="scientific">Trema orientale</name>
    <name type="common">Charcoal tree</name>
    <name type="synonym">Celtis orientalis</name>
    <dbReference type="NCBI Taxonomy" id="63057"/>
    <lineage>
        <taxon>Eukaryota</taxon>
        <taxon>Viridiplantae</taxon>
        <taxon>Streptophyta</taxon>
        <taxon>Embryophyta</taxon>
        <taxon>Tracheophyta</taxon>
        <taxon>Spermatophyta</taxon>
        <taxon>Magnoliopsida</taxon>
        <taxon>eudicotyledons</taxon>
        <taxon>Gunneridae</taxon>
        <taxon>Pentapetalae</taxon>
        <taxon>rosids</taxon>
        <taxon>fabids</taxon>
        <taxon>Rosales</taxon>
        <taxon>Cannabaceae</taxon>
        <taxon>Trema</taxon>
    </lineage>
</organism>
<proteinExistence type="predicted"/>
<feature type="non-terminal residue" evidence="2">
    <location>
        <position position="113"/>
    </location>
</feature>
<reference evidence="3" key="1">
    <citation type="submission" date="2016-06" db="EMBL/GenBank/DDBJ databases">
        <title>Parallel loss of symbiosis genes in relatives of nitrogen-fixing non-legume Parasponia.</title>
        <authorList>
            <person name="Van Velzen R."/>
            <person name="Holmer R."/>
            <person name="Bu F."/>
            <person name="Rutten L."/>
            <person name="Van Zeijl A."/>
            <person name="Liu W."/>
            <person name="Santuari L."/>
            <person name="Cao Q."/>
            <person name="Sharma T."/>
            <person name="Shen D."/>
            <person name="Roswanjaya Y."/>
            <person name="Wardhani T."/>
            <person name="Kalhor M.S."/>
            <person name="Jansen J."/>
            <person name="Van den Hoogen J."/>
            <person name="Gungor B."/>
            <person name="Hartog M."/>
            <person name="Hontelez J."/>
            <person name="Verver J."/>
            <person name="Yang W.-C."/>
            <person name="Schijlen E."/>
            <person name="Repin R."/>
            <person name="Schilthuizen M."/>
            <person name="Schranz E."/>
            <person name="Heidstra R."/>
            <person name="Miyata K."/>
            <person name="Fedorova E."/>
            <person name="Kohlen W."/>
            <person name="Bisseling T."/>
            <person name="Smit S."/>
            <person name="Geurts R."/>
        </authorList>
    </citation>
    <scope>NUCLEOTIDE SEQUENCE [LARGE SCALE GENOMIC DNA]</scope>
    <source>
        <strain evidence="3">cv. RG33-2</strain>
    </source>
</reference>
<keyword evidence="1" id="KW-1133">Transmembrane helix</keyword>
<feature type="transmembrane region" description="Helical" evidence="1">
    <location>
        <begin position="21"/>
        <end position="40"/>
    </location>
</feature>
<dbReference type="AlphaFoldDB" id="A0A2P5CZF4"/>
<dbReference type="EMBL" id="JXTC01000312">
    <property type="protein sequence ID" value="PON66429.1"/>
    <property type="molecule type" value="Genomic_DNA"/>
</dbReference>
<keyword evidence="3" id="KW-1185">Reference proteome</keyword>
<dbReference type="InParanoid" id="A0A2P5CZF4"/>
<name>A0A2P5CZF4_TREOI</name>
<evidence type="ECO:0000313" key="2">
    <source>
        <dbReference type="EMBL" id="PON66429.1"/>
    </source>
</evidence>
<comment type="caution">
    <text evidence="2">The sequence shown here is derived from an EMBL/GenBank/DDBJ whole genome shotgun (WGS) entry which is preliminary data.</text>
</comment>
<sequence>MGKSGKKKTKLAKKPGKTREMEVFIMSICVCIYIMFIFTGKKERISFTKEEKALEQKSKHHDHNPKGAFGCSFRGCKGKTFEHKLGLEAHQINCHGKRNHVKCNACKYNVVIM</sequence>
<protein>
    <submittedName>
        <fullName evidence="2">Uncharacterized protein</fullName>
    </submittedName>
</protein>
<dbReference type="Proteomes" id="UP000237000">
    <property type="component" value="Unassembled WGS sequence"/>
</dbReference>
<gene>
    <name evidence="2" type="ORF">TorRG33x02_267770</name>
</gene>
<keyword evidence="1" id="KW-0472">Membrane</keyword>
<keyword evidence="1" id="KW-0812">Transmembrane</keyword>
<accession>A0A2P5CZF4</accession>
<evidence type="ECO:0000256" key="1">
    <source>
        <dbReference type="SAM" id="Phobius"/>
    </source>
</evidence>